<feature type="transmembrane region" description="Helical" evidence="1">
    <location>
        <begin position="150"/>
        <end position="172"/>
    </location>
</feature>
<evidence type="ECO:0000313" key="3">
    <source>
        <dbReference type="Proteomes" id="UP000194664"/>
    </source>
</evidence>
<comment type="caution">
    <text evidence="2">The sequence shown here is derived from an EMBL/GenBank/DDBJ whole genome shotgun (WGS) entry which is preliminary data.</text>
</comment>
<sequence>MKPMTAAPNRLAFLLFFLTAIPIIVGLMRVVQVPTGSVPTEGSHLIDTPISLWLHSLGGAAFGIIGPLQFTNVLKRRYGCLHKVLGYVFVVSGVGLSLSSLSLLLTHTDTATVILNSARFVAAFAVIGSLAIAIRAIMRRNLPAHRAWMIRAYAVGMGSSTAVFFFIPYVLITGSEETGYASDLLFILAWGINIAIAERVIRGKRPAISSVVLTPQQN</sequence>
<reference evidence="2 3" key="1">
    <citation type="submission" date="2016-12" db="EMBL/GenBank/DDBJ databases">
        <title>The draft genome sequence of HSLHS2.</title>
        <authorList>
            <person name="Hu D."/>
            <person name="Wang L."/>
            <person name="Shao Z."/>
        </authorList>
    </citation>
    <scope>NUCLEOTIDE SEQUENCE [LARGE SCALE GENOMIC DNA]</scope>
    <source>
        <strain evidence="2">MCCC 1A06712</strain>
    </source>
</reference>
<dbReference type="OrthoDB" id="8759010at2"/>
<accession>A0A251WXN6</accession>
<keyword evidence="1" id="KW-1133">Transmembrane helix</keyword>
<feature type="transmembrane region" description="Helical" evidence="1">
    <location>
        <begin position="117"/>
        <end position="138"/>
    </location>
</feature>
<evidence type="ECO:0000313" key="2">
    <source>
        <dbReference type="EMBL" id="OUD09249.1"/>
    </source>
</evidence>
<dbReference type="AlphaFoldDB" id="A0A251WXN6"/>
<dbReference type="EMBL" id="MSPP01000003">
    <property type="protein sequence ID" value="OUD09249.1"/>
    <property type="molecule type" value="Genomic_DNA"/>
</dbReference>
<evidence type="ECO:0000256" key="1">
    <source>
        <dbReference type="SAM" id="Phobius"/>
    </source>
</evidence>
<name>A0A251WXN6_9RHOB</name>
<keyword evidence="1" id="KW-0472">Membrane</keyword>
<organism evidence="2 3">
    <name type="scientific">Marivivens niveibacter</name>
    <dbReference type="NCBI Taxonomy" id="1930667"/>
    <lineage>
        <taxon>Bacteria</taxon>
        <taxon>Pseudomonadati</taxon>
        <taxon>Pseudomonadota</taxon>
        <taxon>Alphaproteobacteria</taxon>
        <taxon>Rhodobacterales</taxon>
        <taxon>Paracoccaceae</taxon>
        <taxon>Marivivens group</taxon>
        <taxon>Marivivens</taxon>
    </lineage>
</organism>
<keyword evidence="1" id="KW-0812">Transmembrane</keyword>
<gene>
    <name evidence="2" type="ORF">BVC71_11170</name>
</gene>
<keyword evidence="3" id="KW-1185">Reference proteome</keyword>
<dbReference type="Proteomes" id="UP000194664">
    <property type="component" value="Unassembled WGS sequence"/>
</dbReference>
<feature type="transmembrane region" description="Helical" evidence="1">
    <location>
        <begin position="178"/>
        <end position="196"/>
    </location>
</feature>
<dbReference type="RefSeq" id="WP_086451723.1">
    <property type="nucleotide sequence ID" value="NZ_MSPP01000003.1"/>
</dbReference>
<dbReference type="InterPro" id="IPR018750">
    <property type="entry name" value="DUF2306_membrane"/>
</dbReference>
<evidence type="ECO:0008006" key="4">
    <source>
        <dbReference type="Google" id="ProtNLM"/>
    </source>
</evidence>
<feature type="transmembrane region" description="Helical" evidence="1">
    <location>
        <begin position="84"/>
        <end position="105"/>
    </location>
</feature>
<dbReference type="Pfam" id="PF10067">
    <property type="entry name" value="DUF2306"/>
    <property type="match status" value="1"/>
</dbReference>
<feature type="transmembrane region" description="Helical" evidence="1">
    <location>
        <begin position="52"/>
        <end position="72"/>
    </location>
</feature>
<protein>
    <recommendedName>
        <fullName evidence="4">DUF2306 domain-containing protein</fullName>
    </recommendedName>
</protein>
<proteinExistence type="predicted"/>
<feature type="transmembrane region" description="Helical" evidence="1">
    <location>
        <begin position="12"/>
        <end position="32"/>
    </location>
</feature>